<evidence type="ECO:0000313" key="2">
    <source>
        <dbReference type="Proteomes" id="UP000323824"/>
    </source>
</evidence>
<dbReference type="KEGG" id="sper:EW093_01705"/>
<dbReference type="EMBL" id="CP035807">
    <property type="protein sequence ID" value="QEN03471.1"/>
    <property type="molecule type" value="Genomic_DNA"/>
</dbReference>
<keyword evidence="2" id="KW-1185">Reference proteome</keyword>
<dbReference type="OrthoDB" id="9803192at2"/>
<dbReference type="InterPro" id="IPR050464">
    <property type="entry name" value="Zeta_carotene_desat/Oxidored"/>
</dbReference>
<dbReference type="Pfam" id="PF13450">
    <property type="entry name" value="NAD_binding_8"/>
    <property type="match status" value="1"/>
</dbReference>
<dbReference type="Gene3D" id="3.50.50.60">
    <property type="entry name" value="FAD/NAD(P)-binding domain"/>
    <property type="match status" value="1"/>
</dbReference>
<accession>A0A5C1Q7Q4</accession>
<dbReference type="AlphaFoldDB" id="A0A5C1Q7Q4"/>
<gene>
    <name evidence="1" type="ORF">EW093_01705</name>
</gene>
<dbReference type="InterPro" id="IPR036188">
    <property type="entry name" value="FAD/NAD-bd_sf"/>
</dbReference>
<dbReference type="SUPFAM" id="SSF51905">
    <property type="entry name" value="FAD/NAD(P)-binding domain"/>
    <property type="match status" value="1"/>
</dbReference>
<organism evidence="1 2">
    <name type="scientific">Thiospirochaeta perfilievii</name>
    <dbReference type="NCBI Taxonomy" id="252967"/>
    <lineage>
        <taxon>Bacteria</taxon>
        <taxon>Pseudomonadati</taxon>
        <taxon>Spirochaetota</taxon>
        <taxon>Spirochaetia</taxon>
        <taxon>Spirochaetales</taxon>
        <taxon>Spirochaetaceae</taxon>
        <taxon>Thiospirochaeta</taxon>
    </lineage>
</organism>
<evidence type="ECO:0000313" key="1">
    <source>
        <dbReference type="EMBL" id="QEN03471.1"/>
    </source>
</evidence>
<dbReference type="GO" id="GO:0016491">
    <property type="term" value="F:oxidoreductase activity"/>
    <property type="evidence" value="ECO:0007669"/>
    <property type="project" value="TreeGrafter"/>
</dbReference>
<dbReference type="Proteomes" id="UP000323824">
    <property type="component" value="Chromosome"/>
</dbReference>
<proteinExistence type="predicted"/>
<dbReference type="Gene3D" id="1.10.405.20">
    <property type="match status" value="1"/>
</dbReference>
<name>A0A5C1Q7Q4_9SPIO</name>
<sequence length="400" mass="46325">MHVAIIGAGFSGVLAAYLLRRRGVRVTIFEKEKSIGGHCNTLTIQNSYIELGTICSFSKNIKELLIELEIDYTERVIYKHFVDVNYNKTEHMSKNEVEELLLEIPRVKELLESFSDTLQDINFGFIDPILLKPFGQFIKEFNLPSIGKFFRPYLSSFGFGDVDTIQTYYIFKIFNIEMIYSYMQGRKVVFFNNGVSELIDKLSRNISNIRFALEVNNIEVEQDRVKVETPYSSEIFDKVFITTKLPRDVIKDNLYNSLMKKIETNPFITCLYEIKDSDSVTTYFKDNQGLWGKTQFFRITRENNRTNLIAYAYGRVDKEIIDGITNDIKSLGISISHLITVNQWFMFPHLKQENLTPNFYKDINNHQKNSNICLMGSLLSLPSLDSLYTSIKNSVDKIMG</sequence>
<reference evidence="1 2" key="1">
    <citation type="submission" date="2019-02" db="EMBL/GenBank/DDBJ databases">
        <authorList>
            <person name="Fomenkov A."/>
            <person name="Dubinina G."/>
            <person name="Grabovich M."/>
            <person name="Vincze T."/>
            <person name="Roberts R.J."/>
        </authorList>
    </citation>
    <scope>NUCLEOTIDE SEQUENCE [LARGE SCALE GENOMIC DNA]</scope>
    <source>
        <strain evidence="1 2">P</strain>
    </source>
</reference>
<protein>
    <submittedName>
        <fullName evidence="1">NAD(P)/FAD-dependent oxidoreductase</fullName>
    </submittedName>
</protein>
<dbReference type="RefSeq" id="WP_149566730.1">
    <property type="nucleotide sequence ID" value="NZ_CP035807.1"/>
</dbReference>
<dbReference type="Gene3D" id="3.30.70.1990">
    <property type="match status" value="1"/>
</dbReference>
<dbReference type="PRINTS" id="PR00419">
    <property type="entry name" value="ADXRDTASE"/>
</dbReference>
<dbReference type="PANTHER" id="PTHR42923">
    <property type="entry name" value="PROTOPORPHYRINOGEN OXIDASE"/>
    <property type="match status" value="1"/>
</dbReference>
<reference evidence="1 2" key="2">
    <citation type="submission" date="2019-09" db="EMBL/GenBank/DDBJ databases">
        <title>Complete Genome Sequence and Methylome Analysis of free living Spirochaetas.</title>
        <authorList>
            <person name="Leshcheva N."/>
            <person name="Mikheeva N."/>
        </authorList>
    </citation>
    <scope>NUCLEOTIDE SEQUENCE [LARGE SCALE GENOMIC DNA]</scope>
    <source>
        <strain evidence="1 2">P</strain>
    </source>
</reference>